<dbReference type="CDD" id="cd04301">
    <property type="entry name" value="NAT_SF"/>
    <property type="match status" value="2"/>
</dbReference>
<evidence type="ECO:0000256" key="1">
    <source>
        <dbReference type="ARBA" id="ARBA00022679"/>
    </source>
</evidence>
<protein>
    <submittedName>
        <fullName evidence="3">Ribosomal protein S18 acetylase RimI</fullName>
    </submittedName>
</protein>
<dbReference type="Proteomes" id="UP000193244">
    <property type="component" value="Unassembled WGS sequence"/>
</dbReference>
<dbReference type="PROSITE" id="PS51186">
    <property type="entry name" value="GNAT"/>
    <property type="match status" value="2"/>
</dbReference>
<evidence type="ECO:0000313" key="4">
    <source>
        <dbReference type="Proteomes" id="UP000193244"/>
    </source>
</evidence>
<dbReference type="PANTHER" id="PTHR13947">
    <property type="entry name" value="GNAT FAMILY N-ACETYLTRANSFERASE"/>
    <property type="match status" value="1"/>
</dbReference>
<proteinExistence type="predicted"/>
<dbReference type="InterPro" id="IPR000182">
    <property type="entry name" value="GNAT_dom"/>
</dbReference>
<feature type="domain" description="N-acetyltransferase" evidence="2">
    <location>
        <begin position="13"/>
        <end position="178"/>
    </location>
</feature>
<dbReference type="Pfam" id="PF13508">
    <property type="entry name" value="Acetyltransf_7"/>
    <property type="match status" value="1"/>
</dbReference>
<gene>
    <name evidence="3" type="ORF">SAMN06296010_0577</name>
</gene>
<reference evidence="4" key="1">
    <citation type="submission" date="2017-04" db="EMBL/GenBank/DDBJ databases">
        <authorList>
            <person name="Varghese N."/>
            <person name="Submissions S."/>
        </authorList>
    </citation>
    <scope>NUCLEOTIDE SEQUENCE [LARGE SCALE GENOMIC DNA]</scope>
    <source>
        <strain evidence="4">VKM Ac-2510</strain>
    </source>
</reference>
<keyword evidence="1" id="KW-0808">Transferase</keyword>
<keyword evidence="4" id="KW-1185">Reference proteome</keyword>
<dbReference type="InterPro" id="IPR050769">
    <property type="entry name" value="NAT_camello-type"/>
</dbReference>
<evidence type="ECO:0000259" key="2">
    <source>
        <dbReference type="PROSITE" id="PS51186"/>
    </source>
</evidence>
<accession>A0A1X7IK76</accession>
<organism evidence="3 4">
    <name type="scientific">Agreia pratensis</name>
    <dbReference type="NCBI Taxonomy" id="150121"/>
    <lineage>
        <taxon>Bacteria</taxon>
        <taxon>Bacillati</taxon>
        <taxon>Actinomycetota</taxon>
        <taxon>Actinomycetes</taxon>
        <taxon>Micrococcales</taxon>
        <taxon>Microbacteriaceae</taxon>
        <taxon>Agreia</taxon>
    </lineage>
</organism>
<dbReference type="SUPFAM" id="SSF55729">
    <property type="entry name" value="Acyl-CoA N-acyltransferases (Nat)"/>
    <property type="match status" value="2"/>
</dbReference>
<dbReference type="Gene3D" id="3.40.630.30">
    <property type="match status" value="2"/>
</dbReference>
<dbReference type="PANTHER" id="PTHR13947:SF37">
    <property type="entry name" value="LD18367P"/>
    <property type="match status" value="1"/>
</dbReference>
<dbReference type="RefSeq" id="WP_085482741.1">
    <property type="nucleotide sequence ID" value="NZ_FXAY01000001.1"/>
</dbReference>
<evidence type="ECO:0000313" key="3">
    <source>
        <dbReference type="EMBL" id="SMG14898.1"/>
    </source>
</evidence>
<dbReference type="Pfam" id="PF00583">
    <property type="entry name" value="Acetyltransf_1"/>
    <property type="match status" value="1"/>
</dbReference>
<dbReference type="AlphaFoldDB" id="A0A1X7IK76"/>
<keyword evidence="3" id="KW-0689">Ribosomal protein</keyword>
<dbReference type="OrthoDB" id="273614at2"/>
<dbReference type="GO" id="GO:0005840">
    <property type="term" value="C:ribosome"/>
    <property type="evidence" value="ECO:0007669"/>
    <property type="project" value="UniProtKB-KW"/>
</dbReference>
<dbReference type="GO" id="GO:0008080">
    <property type="term" value="F:N-acetyltransferase activity"/>
    <property type="evidence" value="ECO:0007669"/>
    <property type="project" value="InterPro"/>
</dbReference>
<sequence>MPEPLETPPDSAFTVRPAREDEYEATGVLTTLGFATGPYAHLPRRPERLALERDAGARAGDGGLLVAVDDATGRLLGTATVTRAENPISRQARDGEAELRLVAVDPAARGRGIAQALVQASIDLASSWGVPALVLDTGPLNHTAQRNYLRAGFERVVARELGTETGIGTPQVYRYAFDEVAPVRIRLVRPSELDIVARLTVEAYTNDYDLSESYVLSLAEVHGRASSDEVWVAEDTATGAILGTVWTPRPGARISQVAHDDELDFRLLAVAPDARGRGIGEALVSHVVALGRIRGVKRVVMNTGSTMLAAQRLYTRLGFVRLPEREERIEVEPGRFVDIFAFGLDL</sequence>
<name>A0A1X7IK76_9MICO</name>
<dbReference type="EMBL" id="FXAY01000001">
    <property type="protein sequence ID" value="SMG14898.1"/>
    <property type="molecule type" value="Genomic_DNA"/>
</dbReference>
<keyword evidence="3" id="KW-0687">Ribonucleoprotein</keyword>
<dbReference type="STRING" id="150121.SAMN06296010_0577"/>
<dbReference type="InterPro" id="IPR016181">
    <property type="entry name" value="Acyl_CoA_acyltransferase"/>
</dbReference>
<feature type="domain" description="N-acetyltransferase" evidence="2">
    <location>
        <begin position="183"/>
        <end position="338"/>
    </location>
</feature>